<proteinExistence type="predicted"/>
<dbReference type="Proteomes" id="UP001287356">
    <property type="component" value="Unassembled WGS sequence"/>
</dbReference>
<evidence type="ECO:0000313" key="1">
    <source>
        <dbReference type="EMBL" id="KAK3380392.1"/>
    </source>
</evidence>
<keyword evidence="2" id="KW-1185">Reference proteome</keyword>
<dbReference type="EMBL" id="JAULSN010000002">
    <property type="protein sequence ID" value="KAK3380392.1"/>
    <property type="molecule type" value="Genomic_DNA"/>
</dbReference>
<evidence type="ECO:0000313" key="2">
    <source>
        <dbReference type="Proteomes" id="UP001287356"/>
    </source>
</evidence>
<comment type="caution">
    <text evidence="1">The sequence shown here is derived from an EMBL/GenBank/DDBJ whole genome shotgun (WGS) entry which is preliminary data.</text>
</comment>
<gene>
    <name evidence="1" type="ORF">B0T24DRAFT_717792</name>
</gene>
<protein>
    <submittedName>
        <fullName evidence="1">Uncharacterized protein</fullName>
    </submittedName>
</protein>
<accession>A0AAE0TUK8</accession>
<reference evidence="1" key="2">
    <citation type="submission" date="2023-06" db="EMBL/GenBank/DDBJ databases">
        <authorList>
            <consortium name="Lawrence Berkeley National Laboratory"/>
            <person name="Haridas S."/>
            <person name="Hensen N."/>
            <person name="Bonometti L."/>
            <person name="Westerberg I."/>
            <person name="Brannstrom I.O."/>
            <person name="Guillou S."/>
            <person name="Cros-Aarteil S."/>
            <person name="Calhoun S."/>
            <person name="Kuo A."/>
            <person name="Mondo S."/>
            <person name="Pangilinan J."/>
            <person name="Riley R."/>
            <person name="Labutti K."/>
            <person name="Andreopoulos B."/>
            <person name="Lipzen A."/>
            <person name="Chen C."/>
            <person name="Yanf M."/>
            <person name="Daum C."/>
            <person name="Ng V."/>
            <person name="Clum A."/>
            <person name="Steindorff A."/>
            <person name="Ohm R."/>
            <person name="Martin F."/>
            <person name="Silar P."/>
            <person name="Natvig D."/>
            <person name="Lalanne C."/>
            <person name="Gautier V."/>
            <person name="Ament-Velasquez S.L."/>
            <person name="Kruys A."/>
            <person name="Hutchinson M.I."/>
            <person name="Powell A.J."/>
            <person name="Barry K."/>
            <person name="Miller A.N."/>
            <person name="Grigoriev I.V."/>
            <person name="Debuchy R."/>
            <person name="Gladieux P."/>
            <person name="Thoren M.H."/>
            <person name="Johannesson H."/>
        </authorList>
    </citation>
    <scope>NUCLEOTIDE SEQUENCE</scope>
    <source>
        <strain evidence="1">CBS 958.72</strain>
    </source>
</reference>
<dbReference type="AlphaFoldDB" id="A0AAE0TUK8"/>
<reference evidence="1" key="1">
    <citation type="journal article" date="2023" name="Mol. Phylogenet. Evol.">
        <title>Genome-scale phylogeny and comparative genomics of the fungal order Sordariales.</title>
        <authorList>
            <person name="Hensen N."/>
            <person name="Bonometti L."/>
            <person name="Westerberg I."/>
            <person name="Brannstrom I.O."/>
            <person name="Guillou S."/>
            <person name="Cros-Aarteil S."/>
            <person name="Calhoun S."/>
            <person name="Haridas S."/>
            <person name="Kuo A."/>
            <person name="Mondo S."/>
            <person name="Pangilinan J."/>
            <person name="Riley R."/>
            <person name="LaButti K."/>
            <person name="Andreopoulos B."/>
            <person name="Lipzen A."/>
            <person name="Chen C."/>
            <person name="Yan M."/>
            <person name="Daum C."/>
            <person name="Ng V."/>
            <person name="Clum A."/>
            <person name="Steindorff A."/>
            <person name="Ohm R.A."/>
            <person name="Martin F."/>
            <person name="Silar P."/>
            <person name="Natvig D.O."/>
            <person name="Lalanne C."/>
            <person name="Gautier V."/>
            <person name="Ament-Velasquez S.L."/>
            <person name="Kruys A."/>
            <person name="Hutchinson M.I."/>
            <person name="Powell A.J."/>
            <person name="Barry K."/>
            <person name="Miller A.N."/>
            <person name="Grigoriev I.V."/>
            <person name="Debuchy R."/>
            <person name="Gladieux P."/>
            <person name="Hiltunen Thoren M."/>
            <person name="Johannesson H."/>
        </authorList>
    </citation>
    <scope>NUCLEOTIDE SEQUENCE</scope>
    <source>
        <strain evidence="1">CBS 958.72</strain>
    </source>
</reference>
<sequence>MRTKYILSELDNIEAGLPVQYPDQIPDYRAPRSGGDGLPVPDPDMARESMQDVFTRSLTANLIITDPMTAMLRMGLVPVE</sequence>
<organism evidence="1 2">
    <name type="scientific">Lasiosphaeria ovina</name>
    <dbReference type="NCBI Taxonomy" id="92902"/>
    <lineage>
        <taxon>Eukaryota</taxon>
        <taxon>Fungi</taxon>
        <taxon>Dikarya</taxon>
        <taxon>Ascomycota</taxon>
        <taxon>Pezizomycotina</taxon>
        <taxon>Sordariomycetes</taxon>
        <taxon>Sordariomycetidae</taxon>
        <taxon>Sordariales</taxon>
        <taxon>Lasiosphaeriaceae</taxon>
        <taxon>Lasiosphaeria</taxon>
    </lineage>
</organism>
<name>A0AAE0TUK8_9PEZI</name>